<dbReference type="FunFam" id="3.40.30.10:FF:000314">
    <property type="entry name" value="Glutathione peroxidase"/>
    <property type="match status" value="1"/>
</dbReference>
<dbReference type="Proteomes" id="UP000232323">
    <property type="component" value="Unassembled WGS sequence"/>
</dbReference>
<dbReference type="GO" id="GO:0006979">
    <property type="term" value="P:response to oxidative stress"/>
    <property type="evidence" value="ECO:0007669"/>
    <property type="project" value="InterPro"/>
</dbReference>
<feature type="region of interest" description="Disordered" evidence="5">
    <location>
        <begin position="139"/>
        <end position="177"/>
    </location>
</feature>
<evidence type="ECO:0000256" key="1">
    <source>
        <dbReference type="ARBA" id="ARBA00006926"/>
    </source>
</evidence>
<sequence length="457" mass="49450">MPKPLLPTHIYGNPSRKVKKGYIAVIRWTILSVIAVCALYSLYISLSSSKRTNVSATSDESEPAGIHFRDETVLKDAGHIATRHAGSKSGRGGHNPGGISHHVDDVTTPLSDHEDDDELDSAISPKQLIVQFGHADIPHNNKAYKNIPDSKKAGEVLPSSDTASHDQSSHHPNLPSDAALHLKAPLNESLQPVIVNTSHKLPVIGSEQTSPVIVNTSHKVPVIGSEQTSPVKAPDVYQTSSGGGANGNHLDVQGAVTTQQAHSKGLVTSESRSQEIHGIMDEGAETSLFSLTAVDIDGQEVHLSKYAGKVVVVVNVASACGYTNENYKGLQATYKKYKDHGLEILGFPCNQFGQQEPGSEAEIKDFCSTMYHVTFPMFSKVEVNGDGMHPVYKFLRQKLPVSEGGGGGLGYGRDLVWNFFKFVVNKKGQPVKLFHQNYDSSALEHEVYRLLHEDAAV</sequence>
<feature type="region of interest" description="Disordered" evidence="5">
    <location>
        <begin position="83"/>
        <end position="118"/>
    </location>
</feature>
<evidence type="ECO:0000256" key="3">
    <source>
        <dbReference type="ARBA" id="ARBA00023002"/>
    </source>
</evidence>
<dbReference type="SUPFAM" id="SSF52833">
    <property type="entry name" value="Thioredoxin-like"/>
    <property type="match status" value="1"/>
</dbReference>
<evidence type="ECO:0000259" key="7">
    <source>
        <dbReference type="PROSITE" id="PS51352"/>
    </source>
</evidence>
<keyword evidence="3 4" id="KW-0560">Oxidoreductase</keyword>
<dbReference type="PROSITE" id="PS51355">
    <property type="entry name" value="GLUTATHIONE_PEROXID_3"/>
    <property type="match status" value="1"/>
</dbReference>
<dbReference type="PROSITE" id="PS00460">
    <property type="entry name" value="GLUTATHIONE_PEROXID_1"/>
    <property type="match status" value="1"/>
</dbReference>
<keyword evidence="6" id="KW-1133">Transmembrane helix</keyword>
<dbReference type="EMBL" id="BEGY01000031">
    <property type="protein sequence ID" value="GAX78274.1"/>
    <property type="molecule type" value="Genomic_DNA"/>
</dbReference>
<keyword evidence="6" id="KW-0812">Transmembrane</keyword>
<organism evidence="8 9">
    <name type="scientific">Chlamydomonas eustigma</name>
    <dbReference type="NCBI Taxonomy" id="1157962"/>
    <lineage>
        <taxon>Eukaryota</taxon>
        <taxon>Viridiplantae</taxon>
        <taxon>Chlorophyta</taxon>
        <taxon>core chlorophytes</taxon>
        <taxon>Chlorophyceae</taxon>
        <taxon>CS clade</taxon>
        <taxon>Chlamydomonadales</taxon>
        <taxon>Chlamydomonadaceae</taxon>
        <taxon>Chlamydomonas</taxon>
    </lineage>
</organism>
<evidence type="ECO:0000256" key="6">
    <source>
        <dbReference type="SAM" id="Phobius"/>
    </source>
</evidence>
<dbReference type="InterPro" id="IPR029760">
    <property type="entry name" value="GPX_CS"/>
</dbReference>
<dbReference type="InterPro" id="IPR029759">
    <property type="entry name" value="GPX_AS"/>
</dbReference>
<dbReference type="PROSITE" id="PS51352">
    <property type="entry name" value="THIOREDOXIN_2"/>
    <property type="match status" value="1"/>
</dbReference>
<evidence type="ECO:0000313" key="9">
    <source>
        <dbReference type="Proteomes" id="UP000232323"/>
    </source>
</evidence>
<keyword evidence="9" id="KW-1185">Reference proteome</keyword>
<dbReference type="Gene3D" id="3.40.30.10">
    <property type="entry name" value="Glutaredoxin"/>
    <property type="match status" value="1"/>
</dbReference>
<dbReference type="InterPro" id="IPR036249">
    <property type="entry name" value="Thioredoxin-like_sf"/>
</dbReference>
<dbReference type="InterPro" id="IPR013766">
    <property type="entry name" value="Thioredoxin_domain"/>
</dbReference>
<dbReference type="OrthoDB" id="446890at2759"/>
<accession>A0A250X5B1</accession>
<reference evidence="8 9" key="1">
    <citation type="submission" date="2017-08" db="EMBL/GenBank/DDBJ databases">
        <title>Acidophilic green algal genome provides insights into adaptation to an acidic environment.</title>
        <authorList>
            <person name="Hirooka S."/>
            <person name="Hirose Y."/>
            <person name="Kanesaki Y."/>
            <person name="Higuchi S."/>
            <person name="Fujiwara T."/>
            <person name="Onuma R."/>
            <person name="Era A."/>
            <person name="Ohbayashi R."/>
            <person name="Uzuka A."/>
            <person name="Nozaki H."/>
            <person name="Yoshikawa H."/>
            <person name="Miyagishima S.Y."/>
        </authorList>
    </citation>
    <scope>NUCLEOTIDE SEQUENCE [LARGE SCALE GENOMIC DNA]</scope>
    <source>
        <strain evidence="8 9">NIES-2499</strain>
    </source>
</reference>
<name>A0A250X5B1_9CHLO</name>
<dbReference type="PRINTS" id="PR01011">
    <property type="entry name" value="GLUTPROXDASE"/>
</dbReference>
<dbReference type="GO" id="GO:0004601">
    <property type="term" value="F:peroxidase activity"/>
    <property type="evidence" value="ECO:0007669"/>
    <property type="project" value="UniProtKB-KW"/>
</dbReference>
<dbReference type="PANTHER" id="PTHR11592">
    <property type="entry name" value="GLUTATHIONE PEROXIDASE"/>
    <property type="match status" value="1"/>
</dbReference>
<protein>
    <recommendedName>
        <fullName evidence="4">Glutathione peroxidase</fullName>
    </recommendedName>
</protein>
<comment type="caution">
    <text evidence="8">The sequence shown here is derived from an EMBL/GenBank/DDBJ whole genome shotgun (WGS) entry which is preliminary data.</text>
</comment>
<evidence type="ECO:0000256" key="2">
    <source>
        <dbReference type="ARBA" id="ARBA00022559"/>
    </source>
</evidence>
<keyword evidence="2 4" id="KW-0575">Peroxidase</keyword>
<comment type="similarity">
    <text evidence="1 4">Belongs to the glutathione peroxidase family.</text>
</comment>
<gene>
    <name evidence="8" type="ORF">CEUSTIGMA_g5716.t1</name>
</gene>
<evidence type="ECO:0000256" key="4">
    <source>
        <dbReference type="RuleBase" id="RU000499"/>
    </source>
</evidence>
<evidence type="ECO:0000256" key="5">
    <source>
        <dbReference type="SAM" id="MobiDB-lite"/>
    </source>
</evidence>
<dbReference type="InterPro" id="IPR000889">
    <property type="entry name" value="Glutathione_peroxidase"/>
</dbReference>
<feature type="domain" description="Thioredoxin" evidence="7">
    <location>
        <begin position="280"/>
        <end position="456"/>
    </location>
</feature>
<dbReference type="STRING" id="1157962.A0A250X5B1"/>
<keyword evidence="6" id="KW-0472">Membrane</keyword>
<dbReference type="AlphaFoldDB" id="A0A250X5B1"/>
<dbReference type="PANTHER" id="PTHR11592:SF132">
    <property type="entry name" value="GLUTATHIONE PEROXIDASE 7, CHLOROPLASTIC-RELATED"/>
    <property type="match status" value="1"/>
</dbReference>
<dbReference type="PROSITE" id="PS00763">
    <property type="entry name" value="GLUTATHIONE_PEROXID_2"/>
    <property type="match status" value="1"/>
</dbReference>
<proteinExistence type="inferred from homology"/>
<dbReference type="Pfam" id="PF00255">
    <property type="entry name" value="GSHPx"/>
    <property type="match status" value="1"/>
</dbReference>
<feature type="transmembrane region" description="Helical" evidence="6">
    <location>
        <begin position="21"/>
        <end position="43"/>
    </location>
</feature>
<dbReference type="CDD" id="cd00340">
    <property type="entry name" value="GSH_Peroxidase"/>
    <property type="match status" value="1"/>
</dbReference>
<evidence type="ECO:0000313" key="8">
    <source>
        <dbReference type="EMBL" id="GAX78274.1"/>
    </source>
</evidence>